<reference evidence="1 2" key="1">
    <citation type="journal article" date="2016" name="Nat. Commun.">
        <title>Ectomycorrhizal ecology is imprinted in the genome of the dominant symbiotic fungus Cenococcum geophilum.</title>
        <authorList>
            <consortium name="DOE Joint Genome Institute"/>
            <person name="Peter M."/>
            <person name="Kohler A."/>
            <person name="Ohm R.A."/>
            <person name="Kuo A."/>
            <person name="Krutzmann J."/>
            <person name="Morin E."/>
            <person name="Arend M."/>
            <person name="Barry K.W."/>
            <person name="Binder M."/>
            <person name="Choi C."/>
            <person name="Clum A."/>
            <person name="Copeland A."/>
            <person name="Grisel N."/>
            <person name="Haridas S."/>
            <person name="Kipfer T."/>
            <person name="LaButti K."/>
            <person name="Lindquist E."/>
            <person name="Lipzen A."/>
            <person name="Maire R."/>
            <person name="Meier B."/>
            <person name="Mihaltcheva S."/>
            <person name="Molinier V."/>
            <person name="Murat C."/>
            <person name="Poggeler S."/>
            <person name="Quandt C.A."/>
            <person name="Sperisen C."/>
            <person name="Tritt A."/>
            <person name="Tisserant E."/>
            <person name="Crous P.W."/>
            <person name="Henrissat B."/>
            <person name="Nehls U."/>
            <person name="Egli S."/>
            <person name="Spatafora J.W."/>
            <person name="Grigoriev I.V."/>
            <person name="Martin F.M."/>
        </authorList>
    </citation>
    <scope>NUCLEOTIDE SEQUENCE [LARGE SCALE GENOMIC DNA]</scope>
    <source>
        <strain evidence="1 2">CBS 459.81</strain>
    </source>
</reference>
<dbReference type="Proteomes" id="UP000250266">
    <property type="component" value="Unassembled WGS sequence"/>
</dbReference>
<name>A0A8E2E6Y2_9PEZI</name>
<gene>
    <name evidence="1" type="ORF">K432DRAFT_406379</name>
</gene>
<accession>A0A8E2E6Y2</accession>
<evidence type="ECO:0000313" key="1">
    <source>
        <dbReference type="EMBL" id="OCK78520.1"/>
    </source>
</evidence>
<keyword evidence="2" id="KW-1185">Reference proteome</keyword>
<dbReference type="EMBL" id="KV745054">
    <property type="protein sequence ID" value="OCK78520.1"/>
    <property type="molecule type" value="Genomic_DNA"/>
</dbReference>
<protein>
    <submittedName>
        <fullName evidence="1">Uncharacterized protein</fullName>
    </submittedName>
</protein>
<sequence length="87" mass="9448">MDHGEKALLQDIGHEDLTQLLHLINSTNPYVVQMVGLIKVIRSELAASFAKLELEDTGLGAAGAVADVLKIIRKSKDNDDEHGVDLE</sequence>
<organism evidence="1 2">
    <name type="scientific">Lepidopterella palustris CBS 459.81</name>
    <dbReference type="NCBI Taxonomy" id="1314670"/>
    <lineage>
        <taxon>Eukaryota</taxon>
        <taxon>Fungi</taxon>
        <taxon>Dikarya</taxon>
        <taxon>Ascomycota</taxon>
        <taxon>Pezizomycotina</taxon>
        <taxon>Dothideomycetes</taxon>
        <taxon>Pleosporomycetidae</taxon>
        <taxon>Mytilinidiales</taxon>
        <taxon>Argynnaceae</taxon>
        <taxon>Lepidopterella</taxon>
    </lineage>
</organism>
<evidence type="ECO:0000313" key="2">
    <source>
        <dbReference type="Proteomes" id="UP000250266"/>
    </source>
</evidence>
<dbReference type="AlphaFoldDB" id="A0A8E2E6Y2"/>
<proteinExistence type="predicted"/>